<dbReference type="OrthoDB" id="543833at2759"/>
<sequence>MARSTLAAIALLAAAATILVAPGANAGRLGVSRAGGSDANALFGRRLLDTCRTCSQMASCITATCVSATSTNVVVTVDFSGCKTGISWICCGLVPGSCSISSCDSNKISNGGLKCDDFTVLTMNFPITNGVVPATITIPQTCVAPTSCPASSVMTGAGIPNVDCSSCSAIATCFTESKAPNGFGPGTAKNFLDTSGCTYVKTDGTYTANVPGVGTLTFFNYPTTGGSGSTYPYLHQYFNADVATGTSVAVACYTDSSLTTVSKYIMVRRIDTASDNYDCLTCKWYNRFEITALPGSNCRCSSDTAWAFPIKSTLNAFTATQKTQMDNIVLGSPYPSNNVYWSTRQDTGNAWGGFFRFAPSSGKVSTTNVYNFDMCAGCAFNQIGDKGFIIGRLQFQFLTNNGSSSAMLFYTPSPGANVQSSVLQVYQSYMAPPVWSPGQFKAFDTTTNVNTPFGYGTTWKVLSVNTGPVTVPNTGTFNVPLTCSSGTTPVGVFLAVHMSVNGYFCDGTPPMN</sequence>
<feature type="chain" id="PRO_5032695785" evidence="1">
    <location>
        <begin position="27"/>
        <end position="512"/>
    </location>
</feature>
<dbReference type="Proteomes" id="UP000613740">
    <property type="component" value="Unassembled WGS sequence"/>
</dbReference>
<accession>A0A835T4R2</accession>
<keyword evidence="3" id="KW-1185">Reference proteome</keyword>
<reference evidence="2" key="1">
    <citation type="journal article" date="2020" name="bioRxiv">
        <title>Comparative genomics of Chlamydomonas.</title>
        <authorList>
            <person name="Craig R.J."/>
            <person name="Hasan A.R."/>
            <person name="Ness R.W."/>
            <person name="Keightley P.D."/>
        </authorList>
    </citation>
    <scope>NUCLEOTIDE SEQUENCE</scope>
    <source>
        <strain evidence="2">CCAP 11/173</strain>
    </source>
</reference>
<evidence type="ECO:0000313" key="2">
    <source>
        <dbReference type="EMBL" id="KAG2438907.1"/>
    </source>
</evidence>
<keyword evidence="1" id="KW-0732">Signal</keyword>
<dbReference type="AlphaFoldDB" id="A0A835T4R2"/>
<proteinExistence type="predicted"/>
<dbReference type="EMBL" id="JAEHOD010000042">
    <property type="protein sequence ID" value="KAG2438907.1"/>
    <property type="molecule type" value="Genomic_DNA"/>
</dbReference>
<feature type="signal peptide" evidence="1">
    <location>
        <begin position="1"/>
        <end position="26"/>
    </location>
</feature>
<evidence type="ECO:0000313" key="3">
    <source>
        <dbReference type="Proteomes" id="UP000613740"/>
    </source>
</evidence>
<organism evidence="2 3">
    <name type="scientific">Chlamydomonas schloesseri</name>
    <dbReference type="NCBI Taxonomy" id="2026947"/>
    <lineage>
        <taxon>Eukaryota</taxon>
        <taxon>Viridiplantae</taxon>
        <taxon>Chlorophyta</taxon>
        <taxon>core chlorophytes</taxon>
        <taxon>Chlorophyceae</taxon>
        <taxon>CS clade</taxon>
        <taxon>Chlamydomonadales</taxon>
        <taxon>Chlamydomonadaceae</taxon>
        <taxon>Chlamydomonas</taxon>
    </lineage>
</organism>
<name>A0A835T4R2_9CHLO</name>
<gene>
    <name evidence="2" type="ORF">HYH02_010702</name>
</gene>
<evidence type="ECO:0000256" key="1">
    <source>
        <dbReference type="SAM" id="SignalP"/>
    </source>
</evidence>
<comment type="caution">
    <text evidence="2">The sequence shown here is derived from an EMBL/GenBank/DDBJ whole genome shotgun (WGS) entry which is preliminary data.</text>
</comment>
<protein>
    <submittedName>
        <fullName evidence="2">Uncharacterized protein</fullName>
    </submittedName>
</protein>